<gene>
    <name evidence="11" type="ORF">ENW96_03250</name>
</gene>
<dbReference type="GO" id="GO:0032153">
    <property type="term" value="C:cell division site"/>
    <property type="evidence" value="ECO:0007669"/>
    <property type="project" value="TreeGrafter"/>
</dbReference>
<evidence type="ECO:0000256" key="7">
    <source>
        <dbReference type="ARBA" id="ARBA00024910"/>
    </source>
</evidence>
<evidence type="ECO:0000256" key="6">
    <source>
        <dbReference type="ARBA" id="ARBA00023306"/>
    </source>
</evidence>
<dbReference type="EMBL" id="DTMF01000084">
    <property type="protein sequence ID" value="HGF33393.1"/>
    <property type="molecule type" value="Genomic_DNA"/>
</dbReference>
<evidence type="ECO:0000256" key="5">
    <source>
        <dbReference type="ARBA" id="ARBA00023210"/>
    </source>
</evidence>
<accession>A0A7C3Z9B1</accession>
<keyword evidence="10" id="KW-0175">Coiled coil</keyword>
<comment type="subunit">
    <text evidence="8">Homodimer. Interacts with FtsZ.</text>
</comment>
<comment type="caution">
    <text evidence="11">The sequence shown here is derived from an EMBL/GenBank/DDBJ whole genome shotgun (WGS) entry which is preliminary data.</text>
</comment>
<dbReference type="SUPFAM" id="SSF102829">
    <property type="entry name" value="Cell division protein ZapA-like"/>
    <property type="match status" value="1"/>
</dbReference>
<evidence type="ECO:0000256" key="10">
    <source>
        <dbReference type="SAM" id="Coils"/>
    </source>
</evidence>
<keyword evidence="5" id="KW-0717">Septation</keyword>
<dbReference type="AlphaFoldDB" id="A0A7C3Z9B1"/>
<dbReference type="Pfam" id="PF05164">
    <property type="entry name" value="ZapA"/>
    <property type="match status" value="1"/>
</dbReference>
<keyword evidence="3" id="KW-0963">Cytoplasm</keyword>
<dbReference type="GO" id="GO:0030428">
    <property type="term" value="C:cell septum"/>
    <property type="evidence" value="ECO:0007669"/>
    <property type="project" value="TreeGrafter"/>
</dbReference>
<dbReference type="InterPro" id="IPR053712">
    <property type="entry name" value="Bac_CellDiv_Activator"/>
</dbReference>
<comment type="function">
    <text evidence="7">Activator of cell division through the inhibition of FtsZ GTPase activity, therefore promoting FtsZ assembly into bundles of protofilaments necessary for the formation of the division Z ring. It is recruited early at mid-cell but it is not essential for cell division.</text>
</comment>
<sequence length="109" mass="12352">MEREPQKVTVEILGRTLTLTSSMQPDQLQAVAQMVDGQLRELQRAFPTSSLADLAILAALNLALESLENQDNYQELQENYKQLQNEIEQRSRQLLQKLEVYDVTAPPGP</sequence>
<reference evidence="11" key="1">
    <citation type="journal article" date="2020" name="mSystems">
        <title>Genome- and Community-Level Interaction Insights into Carbon Utilization and Element Cycling Functions of Hydrothermarchaeota in Hydrothermal Sediment.</title>
        <authorList>
            <person name="Zhou Z."/>
            <person name="Liu Y."/>
            <person name="Xu W."/>
            <person name="Pan J."/>
            <person name="Luo Z.H."/>
            <person name="Li M."/>
        </authorList>
    </citation>
    <scope>NUCLEOTIDE SEQUENCE [LARGE SCALE GENOMIC DNA]</scope>
    <source>
        <strain evidence="11">SpSt-897</strain>
    </source>
</reference>
<dbReference type="GO" id="GO:0005829">
    <property type="term" value="C:cytosol"/>
    <property type="evidence" value="ECO:0007669"/>
    <property type="project" value="TreeGrafter"/>
</dbReference>
<dbReference type="GO" id="GO:0000917">
    <property type="term" value="P:division septum assembly"/>
    <property type="evidence" value="ECO:0007669"/>
    <property type="project" value="UniProtKB-KW"/>
</dbReference>
<evidence type="ECO:0000256" key="9">
    <source>
        <dbReference type="ARBA" id="ARBA00033158"/>
    </source>
</evidence>
<dbReference type="GO" id="GO:0000921">
    <property type="term" value="P:septin ring assembly"/>
    <property type="evidence" value="ECO:0007669"/>
    <property type="project" value="TreeGrafter"/>
</dbReference>
<protein>
    <recommendedName>
        <fullName evidence="2">Cell division protein ZapA</fullName>
    </recommendedName>
    <alternativeName>
        <fullName evidence="9">Z ring-associated protein ZapA</fullName>
    </alternativeName>
</protein>
<dbReference type="InterPro" id="IPR036192">
    <property type="entry name" value="Cell_div_ZapA-like_sf"/>
</dbReference>
<evidence type="ECO:0000256" key="4">
    <source>
        <dbReference type="ARBA" id="ARBA00022618"/>
    </source>
</evidence>
<feature type="coiled-coil region" evidence="10">
    <location>
        <begin position="66"/>
        <end position="100"/>
    </location>
</feature>
<dbReference type="GO" id="GO:0043093">
    <property type="term" value="P:FtsZ-dependent cytokinesis"/>
    <property type="evidence" value="ECO:0007669"/>
    <property type="project" value="TreeGrafter"/>
</dbReference>
<dbReference type="InterPro" id="IPR007838">
    <property type="entry name" value="Cell_div_ZapA-like"/>
</dbReference>
<proteinExistence type="predicted"/>
<organism evidence="11">
    <name type="scientific">Desulfobacca acetoxidans</name>
    <dbReference type="NCBI Taxonomy" id="60893"/>
    <lineage>
        <taxon>Bacteria</taxon>
        <taxon>Pseudomonadati</taxon>
        <taxon>Thermodesulfobacteriota</taxon>
        <taxon>Desulfobaccia</taxon>
        <taxon>Desulfobaccales</taxon>
        <taxon>Desulfobaccaceae</taxon>
        <taxon>Desulfobacca</taxon>
    </lineage>
</organism>
<keyword evidence="4 11" id="KW-0132">Cell division</keyword>
<evidence type="ECO:0000256" key="1">
    <source>
        <dbReference type="ARBA" id="ARBA00004496"/>
    </source>
</evidence>
<dbReference type="PANTHER" id="PTHR34981:SF1">
    <property type="entry name" value="CELL DIVISION PROTEIN ZAPA"/>
    <property type="match status" value="1"/>
</dbReference>
<name>A0A7C3Z9B1_9BACT</name>
<evidence type="ECO:0000256" key="2">
    <source>
        <dbReference type="ARBA" id="ARBA00015195"/>
    </source>
</evidence>
<evidence type="ECO:0000256" key="3">
    <source>
        <dbReference type="ARBA" id="ARBA00022490"/>
    </source>
</evidence>
<dbReference type="Gene3D" id="6.10.250.790">
    <property type="match status" value="1"/>
</dbReference>
<keyword evidence="6" id="KW-0131">Cell cycle</keyword>
<comment type="subcellular location">
    <subcellularLocation>
        <location evidence="1">Cytoplasm</location>
    </subcellularLocation>
</comment>
<evidence type="ECO:0000313" key="11">
    <source>
        <dbReference type="EMBL" id="HGF33393.1"/>
    </source>
</evidence>
<evidence type="ECO:0000256" key="8">
    <source>
        <dbReference type="ARBA" id="ARBA00026068"/>
    </source>
</evidence>
<dbReference type="PANTHER" id="PTHR34981">
    <property type="entry name" value="CELL DIVISION PROTEIN ZAPA"/>
    <property type="match status" value="1"/>
</dbReference>